<dbReference type="FunFam" id="3.40.50.720:FF:000084">
    <property type="entry name" value="Short-chain dehydrogenase reductase"/>
    <property type="match status" value="1"/>
</dbReference>
<dbReference type="PRINTS" id="PR00081">
    <property type="entry name" value="GDHRDH"/>
</dbReference>
<comment type="caution">
    <text evidence="3">The sequence shown here is derived from an EMBL/GenBank/DDBJ whole genome shotgun (WGS) entry which is preliminary data.</text>
</comment>
<keyword evidence="4" id="KW-1185">Reference proteome</keyword>
<dbReference type="EMBL" id="JASFZW010000001">
    <property type="protein sequence ID" value="KAK2080792.1"/>
    <property type="molecule type" value="Genomic_DNA"/>
</dbReference>
<dbReference type="PRINTS" id="PR00080">
    <property type="entry name" value="SDRFAMILY"/>
</dbReference>
<evidence type="ECO:0000313" key="3">
    <source>
        <dbReference type="EMBL" id="KAK2080792.1"/>
    </source>
</evidence>
<dbReference type="PANTHER" id="PTHR43943">
    <property type="entry name" value="DEHYDROGENASE/REDUCTASE (SDR FAMILY) MEMBER 4"/>
    <property type="match status" value="1"/>
</dbReference>
<dbReference type="PANTHER" id="PTHR43943:SF2">
    <property type="entry name" value="DEHYDROGENASE_REDUCTASE 4"/>
    <property type="match status" value="1"/>
</dbReference>
<dbReference type="Proteomes" id="UP001255856">
    <property type="component" value="Unassembled WGS sequence"/>
</dbReference>
<dbReference type="Gene3D" id="3.40.50.720">
    <property type="entry name" value="NAD(P)-binding Rossmann-like Domain"/>
    <property type="match status" value="1"/>
</dbReference>
<evidence type="ECO:0000256" key="1">
    <source>
        <dbReference type="ARBA" id="ARBA00006484"/>
    </source>
</evidence>
<reference evidence="3" key="1">
    <citation type="submission" date="2021-01" db="EMBL/GenBank/DDBJ databases">
        <authorList>
            <person name="Eckstrom K.M.E."/>
        </authorList>
    </citation>
    <scope>NUCLEOTIDE SEQUENCE</scope>
    <source>
        <strain evidence="3">UVCC 0001</strain>
    </source>
</reference>
<name>A0AAD9MK19_PROWI</name>
<gene>
    <name evidence="3" type="ORF">QBZ16_000646</name>
</gene>
<evidence type="ECO:0000256" key="2">
    <source>
        <dbReference type="RuleBase" id="RU000363"/>
    </source>
</evidence>
<dbReference type="AlphaFoldDB" id="A0AAD9MK19"/>
<dbReference type="Pfam" id="PF00106">
    <property type="entry name" value="adh_short"/>
    <property type="match status" value="1"/>
</dbReference>
<sequence length="242" mass="24684">MFARGGALAIMNAPTATRFAGKVAIVTASTAGIGLGIARRLGQEGAKVVVCSRKKASVDQTVSDLRAEGLEVSGIACHVGDASQLKALVDFTIATYGQLDVLISNAAVNPTSGPIITTPPAAIDKLLDINIKSAILLAQFAVPHMKRGGSIVFVSSQSAFVPLPPIALYAMTKTALLSLTKGLAIELGEDGIRVNCVAPGVVPTKFAAALDMAAATAYLASDDASYVTGETIVVAGGVYSRL</sequence>
<organism evidence="3 4">
    <name type="scientific">Prototheca wickerhamii</name>
    <dbReference type="NCBI Taxonomy" id="3111"/>
    <lineage>
        <taxon>Eukaryota</taxon>
        <taxon>Viridiplantae</taxon>
        <taxon>Chlorophyta</taxon>
        <taxon>core chlorophytes</taxon>
        <taxon>Trebouxiophyceae</taxon>
        <taxon>Chlorellales</taxon>
        <taxon>Chlorellaceae</taxon>
        <taxon>Prototheca</taxon>
    </lineage>
</organism>
<dbReference type="SUPFAM" id="SSF51735">
    <property type="entry name" value="NAD(P)-binding Rossmann-fold domains"/>
    <property type="match status" value="1"/>
</dbReference>
<comment type="similarity">
    <text evidence="1 2">Belongs to the short-chain dehydrogenases/reductases (SDR) family.</text>
</comment>
<dbReference type="InterPro" id="IPR002347">
    <property type="entry name" value="SDR_fam"/>
</dbReference>
<accession>A0AAD9MK19</accession>
<dbReference type="PROSITE" id="PS00061">
    <property type="entry name" value="ADH_SHORT"/>
    <property type="match status" value="1"/>
</dbReference>
<dbReference type="InterPro" id="IPR020904">
    <property type="entry name" value="Sc_DH/Rdtase_CS"/>
</dbReference>
<proteinExistence type="inferred from homology"/>
<protein>
    <submittedName>
        <fullName evidence="3">Uncharacterized protein</fullName>
    </submittedName>
</protein>
<dbReference type="InterPro" id="IPR036291">
    <property type="entry name" value="NAD(P)-bd_dom_sf"/>
</dbReference>
<evidence type="ECO:0000313" key="4">
    <source>
        <dbReference type="Proteomes" id="UP001255856"/>
    </source>
</evidence>